<dbReference type="RefSeq" id="WP_136739985.1">
    <property type="nucleotide sequence ID" value="NZ_SUMB01000004.1"/>
</dbReference>
<dbReference type="Pfam" id="PF13473">
    <property type="entry name" value="Cupredoxin_1"/>
    <property type="match status" value="1"/>
</dbReference>
<dbReference type="Proteomes" id="UP000308697">
    <property type="component" value="Unassembled WGS sequence"/>
</dbReference>
<proteinExistence type="predicted"/>
<gene>
    <name evidence="3" type="ORF">FCH28_12655</name>
</gene>
<evidence type="ECO:0000259" key="2">
    <source>
        <dbReference type="Pfam" id="PF13473"/>
    </source>
</evidence>
<dbReference type="InterPro" id="IPR028096">
    <property type="entry name" value="EfeO_Cupredoxin"/>
</dbReference>
<evidence type="ECO:0000313" key="3">
    <source>
        <dbReference type="EMBL" id="TJZ54059.1"/>
    </source>
</evidence>
<organism evidence="3 4">
    <name type="scientific">Streptomyces piniterrae</name>
    <dbReference type="NCBI Taxonomy" id="2571125"/>
    <lineage>
        <taxon>Bacteria</taxon>
        <taxon>Bacillati</taxon>
        <taxon>Actinomycetota</taxon>
        <taxon>Actinomycetes</taxon>
        <taxon>Kitasatosporales</taxon>
        <taxon>Streptomycetaceae</taxon>
        <taxon>Streptomyces</taxon>
    </lineage>
</organism>
<evidence type="ECO:0000313" key="4">
    <source>
        <dbReference type="Proteomes" id="UP000308697"/>
    </source>
</evidence>
<dbReference type="SUPFAM" id="SSF49503">
    <property type="entry name" value="Cupredoxins"/>
    <property type="match status" value="1"/>
</dbReference>
<feature type="chain" id="PRO_5038896911" evidence="1">
    <location>
        <begin position="32"/>
        <end position="138"/>
    </location>
</feature>
<keyword evidence="1" id="KW-0732">Signal</keyword>
<evidence type="ECO:0000256" key="1">
    <source>
        <dbReference type="SAM" id="SignalP"/>
    </source>
</evidence>
<name>A0A4U0NIH7_9ACTN</name>
<dbReference type="PANTHER" id="PTHR39192">
    <property type="entry name" value="IRON UPTAKE SYSTEM COMPONENT EFEO"/>
    <property type="match status" value="1"/>
</dbReference>
<sequence>MTSRPTRLTPPATLALLAVGPLALLTACAEKAPEAGGDAKSGAITVQATDDACKLSRTSAPAGSIGFKITNGGNKITEFYLFSPDNKVVSEVEGIGPGTSRSMTVKVTKAGSYTTACKPGMVGEGIRGKFTVTAKRHG</sequence>
<comment type="caution">
    <text evidence="3">The sequence shown here is derived from an EMBL/GenBank/DDBJ whole genome shotgun (WGS) entry which is preliminary data.</text>
</comment>
<reference evidence="3 4" key="1">
    <citation type="submission" date="2019-04" db="EMBL/GenBank/DDBJ databases">
        <title>Streptomyces piniterrae sp. nov., a heliquinomycin-producing actinomycete isolated from rhizosphere soil of Pinus yunnanensis.</title>
        <authorList>
            <person name="Zhuang X."/>
            <person name="Zhao J."/>
        </authorList>
    </citation>
    <scope>NUCLEOTIDE SEQUENCE [LARGE SCALE GENOMIC DNA]</scope>
    <source>
        <strain evidence="4">jys28</strain>
    </source>
</reference>
<dbReference type="InterPro" id="IPR008972">
    <property type="entry name" value="Cupredoxin"/>
</dbReference>
<dbReference type="AlphaFoldDB" id="A0A4U0NIH7"/>
<accession>A0A4U0NIH7</accession>
<dbReference type="PROSITE" id="PS51257">
    <property type="entry name" value="PROKAR_LIPOPROTEIN"/>
    <property type="match status" value="1"/>
</dbReference>
<dbReference type="OrthoDB" id="7260758at2"/>
<feature type="signal peptide" evidence="1">
    <location>
        <begin position="1"/>
        <end position="31"/>
    </location>
</feature>
<keyword evidence="4" id="KW-1185">Reference proteome</keyword>
<dbReference type="PANTHER" id="PTHR39192:SF1">
    <property type="entry name" value="IRON UPTAKE SYSTEM COMPONENT EFEO"/>
    <property type="match status" value="1"/>
</dbReference>
<dbReference type="Gene3D" id="2.60.40.420">
    <property type="entry name" value="Cupredoxins - blue copper proteins"/>
    <property type="match status" value="1"/>
</dbReference>
<dbReference type="EMBL" id="SUMB01000004">
    <property type="protein sequence ID" value="TJZ54059.1"/>
    <property type="molecule type" value="Genomic_DNA"/>
</dbReference>
<dbReference type="InterPro" id="IPR050894">
    <property type="entry name" value="EfeM/EfeO_iron_uptake"/>
</dbReference>
<protein>
    <submittedName>
        <fullName evidence="3">Peptidase</fullName>
    </submittedName>
</protein>
<feature type="domain" description="EfeO-type cupredoxin-like" evidence="2">
    <location>
        <begin position="22"/>
        <end position="132"/>
    </location>
</feature>